<evidence type="ECO:0000313" key="1">
    <source>
        <dbReference type="EMBL" id="SEJ84757.1"/>
    </source>
</evidence>
<protein>
    <submittedName>
        <fullName evidence="1">Toxin CptA</fullName>
    </submittedName>
</protein>
<reference evidence="2" key="1">
    <citation type="submission" date="2016-10" db="EMBL/GenBank/DDBJ databases">
        <authorList>
            <person name="Varghese N."/>
            <person name="Submissions S."/>
        </authorList>
    </citation>
    <scope>NUCLEOTIDE SEQUENCE [LARGE SCALE GENOMIC DNA]</scope>
    <source>
        <strain evidence="2">LMG 25967</strain>
    </source>
</reference>
<dbReference type="AlphaFoldDB" id="A0A1H7C869"/>
<dbReference type="STRING" id="915471.SAMN05216201_12133"/>
<name>A0A1H7C869_9PSED</name>
<proteinExistence type="predicted"/>
<keyword evidence="2" id="KW-1185">Reference proteome</keyword>
<organism evidence="1 2">
    <name type="scientific">Pseudomonas linyingensis</name>
    <dbReference type="NCBI Taxonomy" id="915471"/>
    <lineage>
        <taxon>Bacteria</taxon>
        <taxon>Pseudomonadati</taxon>
        <taxon>Pseudomonadota</taxon>
        <taxon>Gammaproteobacteria</taxon>
        <taxon>Pseudomonadales</taxon>
        <taxon>Pseudomonadaceae</taxon>
        <taxon>Pseudomonas</taxon>
    </lineage>
</organism>
<accession>A0A1H7C869</accession>
<sequence>MSSRSEPFECHWRPSRRLLALYLGALGLALLALLLAALPGWAQAAGLLLCLIHATWTLPRAILLTHPHAFTGLRHDAQGWQLRNAAEGWVAVQLRPGSLALPPAVILQFRRPGQWFARGLCIPADSLSQSLHRRLRVRLKFSRRRWAPVADASPQALPPSQSG</sequence>
<dbReference type="EMBL" id="FNZE01000021">
    <property type="protein sequence ID" value="SEJ84757.1"/>
    <property type="molecule type" value="Genomic_DNA"/>
</dbReference>
<dbReference type="PROSITE" id="PS51318">
    <property type="entry name" value="TAT"/>
    <property type="match status" value="1"/>
</dbReference>
<dbReference type="Pfam" id="PF07254">
    <property type="entry name" value="Cpta_toxin"/>
    <property type="match status" value="1"/>
</dbReference>
<dbReference type="InterPro" id="IPR009883">
    <property type="entry name" value="YgfX"/>
</dbReference>
<evidence type="ECO:0000313" key="2">
    <source>
        <dbReference type="Proteomes" id="UP000242930"/>
    </source>
</evidence>
<dbReference type="RefSeq" id="WP_090313303.1">
    <property type="nucleotide sequence ID" value="NZ_FNZE01000021.1"/>
</dbReference>
<gene>
    <name evidence="1" type="ORF">SAMN05216201_12133</name>
</gene>
<dbReference type="Proteomes" id="UP000242930">
    <property type="component" value="Unassembled WGS sequence"/>
</dbReference>
<dbReference type="InterPro" id="IPR006311">
    <property type="entry name" value="TAT_signal"/>
</dbReference>
<dbReference type="OrthoDB" id="7030636at2"/>